<keyword evidence="1" id="KW-0472">Membrane</keyword>
<protein>
    <submittedName>
        <fullName evidence="2">Uncharacterized protein</fullName>
    </submittedName>
</protein>
<accession>A0A8T0D5Q3</accession>
<dbReference type="AlphaFoldDB" id="A0A8T0D5Q3"/>
<keyword evidence="1" id="KW-1133">Transmembrane helix</keyword>
<dbReference type="Proteomes" id="UP000699462">
    <property type="component" value="Unassembled WGS sequence"/>
</dbReference>
<sequence>MNCEDVIIFVSGSNMNKLTVFLGIVAAVLIFPTTTLFIEDCVRECRYDFVECIDECRIGRTIRVECLESCRMSLSDCLSGRCRED</sequence>
<keyword evidence="3" id="KW-1185">Reference proteome</keyword>
<evidence type="ECO:0000256" key="1">
    <source>
        <dbReference type="SAM" id="Phobius"/>
    </source>
</evidence>
<evidence type="ECO:0000313" key="2">
    <source>
        <dbReference type="EMBL" id="KAF8563175.1"/>
    </source>
</evidence>
<feature type="transmembrane region" description="Helical" evidence="1">
    <location>
        <begin position="20"/>
        <end position="38"/>
    </location>
</feature>
<keyword evidence="1" id="KW-0812">Transmembrane</keyword>
<organism evidence="2 3">
    <name type="scientific">Paragonimus westermani</name>
    <dbReference type="NCBI Taxonomy" id="34504"/>
    <lineage>
        <taxon>Eukaryota</taxon>
        <taxon>Metazoa</taxon>
        <taxon>Spiralia</taxon>
        <taxon>Lophotrochozoa</taxon>
        <taxon>Platyhelminthes</taxon>
        <taxon>Trematoda</taxon>
        <taxon>Digenea</taxon>
        <taxon>Plagiorchiida</taxon>
        <taxon>Troglotremata</taxon>
        <taxon>Troglotrematidae</taxon>
        <taxon>Paragonimus</taxon>
    </lineage>
</organism>
<name>A0A8T0D5Q3_9TREM</name>
<proteinExistence type="predicted"/>
<evidence type="ECO:0000313" key="3">
    <source>
        <dbReference type="Proteomes" id="UP000699462"/>
    </source>
</evidence>
<reference evidence="2 3" key="1">
    <citation type="submission" date="2019-07" db="EMBL/GenBank/DDBJ databases">
        <title>Annotation for the trematode Paragonimus westermani.</title>
        <authorList>
            <person name="Choi Y.-J."/>
        </authorList>
    </citation>
    <scope>NUCLEOTIDE SEQUENCE [LARGE SCALE GENOMIC DNA]</scope>
    <source>
        <strain evidence="2">180907_Pwestermani</strain>
    </source>
</reference>
<dbReference type="OrthoDB" id="6238231at2759"/>
<comment type="caution">
    <text evidence="2">The sequence shown here is derived from an EMBL/GenBank/DDBJ whole genome shotgun (WGS) entry which is preliminary data.</text>
</comment>
<dbReference type="EMBL" id="JTDF01013831">
    <property type="protein sequence ID" value="KAF8563175.1"/>
    <property type="molecule type" value="Genomic_DNA"/>
</dbReference>
<gene>
    <name evidence="2" type="ORF">P879_11745</name>
</gene>